<sequence length="183" mass="19305">MCTPSAGPSCPGRPHSRGVLFGCRWPSPSQMRWLLPASRAPPDPGPAAQLLPGTGRPTSPRDRPPNFSRDRPPNFSPGRRTSLAPGPRREPAGPRGRGESAHSRRRRWGSQSGETSICPPRGSEPPAGTLRDRCARDRRLGLRCGGPPSGVPGPGGTLSRELPVGPVAWAGQDLEGQAVRLGG</sequence>
<feature type="compositionally biased region" description="Basic and acidic residues" evidence="1">
    <location>
        <begin position="87"/>
        <end position="102"/>
    </location>
</feature>
<feature type="compositionally biased region" description="Basic and acidic residues" evidence="1">
    <location>
        <begin position="130"/>
        <end position="140"/>
    </location>
</feature>
<feature type="compositionally biased region" description="Basic and acidic residues" evidence="1">
    <location>
        <begin position="59"/>
        <end position="72"/>
    </location>
</feature>
<dbReference type="EMBL" id="OY882858">
    <property type="protein sequence ID" value="CAK6431798.1"/>
    <property type="molecule type" value="Genomic_DNA"/>
</dbReference>
<evidence type="ECO:0000256" key="1">
    <source>
        <dbReference type="SAM" id="MobiDB-lite"/>
    </source>
</evidence>
<accession>A0ABN9Z2W7</accession>
<dbReference type="Proteomes" id="UP001314169">
    <property type="component" value="Chromosome 1"/>
</dbReference>
<feature type="compositionally biased region" description="Gly residues" evidence="1">
    <location>
        <begin position="143"/>
        <end position="156"/>
    </location>
</feature>
<gene>
    <name evidence="2" type="ORF">MPIPNATIZW_LOCUS104</name>
</gene>
<proteinExistence type="predicted"/>
<organism evidence="2 3">
    <name type="scientific">Pipistrellus nathusii</name>
    <name type="common">Nathusius' pipistrelle</name>
    <dbReference type="NCBI Taxonomy" id="59473"/>
    <lineage>
        <taxon>Eukaryota</taxon>
        <taxon>Metazoa</taxon>
        <taxon>Chordata</taxon>
        <taxon>Craniata</taxon>
        <taxon>Vertebrata</taxon>
        <taxon>Euteleostomi</taxon>
        <taxon>Mammalia</taxon>
        <taxon>Eutheria</taxon>
        <taxon>Laurasiatheria</taxon>
        <taxon>Chiroptera</taxon>
        <taxon>Yangochiroptera</taxon>
        <taxon>Vespertilionidae</taxon>
        <taxon>Pipistrellus</taxon>
    </lineage>
</organism>
<evidence type="ECO:0000313" key="3">
    <source>
        <dbReference type="Proteomes" id="UP001314169"/>
    </source>
</evidence>
<keyword evidence="3" id="KW-1185">Reference proteome</keyword>
<protein>
    <submittedName>
        <fullName evidence="2">Uncharacterized protein</fullName>
    </submittedName>
</protein>
<reference evidence="2" key="1">
    <citation type="submission" date="2023-12" db="EMBL/GenBank/DDBJ databases">
        <authorList>
            <person name="Brown T."/>
        </authorList>
    </citation>
    <scope>NUCLEOTIDE SEQUENCE</scope>
</reference>
<evidence type="ECO:0000313" key="2">
    <source>
        <dbReference type="EMBL" id="CAK6431798.1"/>
    </source>
</evidence>
<feature type="region of interest" description="Disordered" evidence="1">
    <location>
        <begin position="34"/>
        <end position="163"/>
    </location>
</feature>
<name>A0ABN9Z2W7_PIPNA</name>